<dbReference type="SUPFAM" id="SSF47323">
    <property type="entry name" value="Anticodon-binding domain of a subclass of class I aminoacyl-tRNA synthetases"/>
    <property type="match status" value="1"/>
</dbReference>
<dbReference type="PRINTS" id="PR01041">
    <property type="entry name" value="TRNASYNTHMET"/>
</dbReference>
<dbReference type="GO" id="GO:0005739">
    <property type="term" value="C:mitochondrion"/>
    <property type="evidence" value="ECO:0007669"/>
    <property type="project" value="UniProtKB-ARBA"/>
</dbReference>
<dbReference type="SUPFAM" id="SSF52374">
    <property type="entry name" value="Nucleotidylyl transferase"/>
    <property type="match status" value="1"/>
</dbReference>
<keyword evidence="5 10" id="KW-0648">Protein biosynthesis</keyword>
<feature type="domain" description="Methionyl/Leucyl tRNA synthetase" evidence="11">
    <location>
        <begin position="36"/>
        <end position="398"/>
    </location>
</feature>
<dbReference type="Gene3D" id="3.40.50.620">
    <property type="entry name" value="HUPs"/>
    <property type="match status" value="1"/>
</dbReference>
<evidence type="ECO:0000256" key="5">
    <source>
        <dbReference type="ARBA" id="ARBA00022917"/>
    </source>
</evidence>
<comment type="catalytic activity">
    <reaction evidence="9">
        <text>tRNA(Met) + L-methionine + ATP = L-methionyl-tRNA(Met) + AMP + diphosphate</text>
        <dbReference type="Rhea" id="RHEA:13481"/>
        <dbReference type="Rhea" id="RHEA-COMP:9667"/>
        <dbReference type="Rhea" id="RHEA-COMP:9698"/>
        <dbReference type="ChEBI" id="CHEBI:30616"/>
        <dbReference type="ChEBI" id="CHEBI:33019"/>
        <dbReference type="ChEBI" id="CHEBI:57844"/>
        <dbReference type="ChEBI" id="CHEBI:78442"/>
        <dbReference type="ChEBI" id="CHEBI:78530"/>
        <dbReference type="ChEBI" id="CHEBI:456215"/>
        <dbReference type="EC" id="6.1.1.10"/>
    </reaction>
</comment>
<dbReference type="GO" id="GO:0006431">
    <property type="term" value="P:methionyl-tRNA aminoacylation"/>
    <property type="evidence" value="ECO:0007669"/>
    <property type="project" value="InterPro"/>
</dbReference>
<dbReference type="Gene3D" id="1.10.730.10">
    <property type="entry name" value="Isoleucyl-tRNA Synthetase, Domain 1"/>
    <property type="match status" value="1"/>
</dbReference>
<dbReference type="EMBL" id="GEBQ01031297">
    <property type="protein sequence ID" value="JAT08680.1"/>
    <property type="molecule type" value="Transcribed_RNA"/>
</dbReference>
<dbReference type="CDD" id="cd07957">
    <property type="entry name" value="Anticodon_Ia_Met"/>
    <property type="match status" value="1"/>
</dbReference>
<dbReference type="PANTHER" id="PTHR43326:SF1">
    <property type="entry name" value="METHIONINE--TRNA LIGASE, MITOCHONDRIAL"/>
    <property type="match status" value="1"/>
</dbReference>
<keyword evidence="4 10" id="KW-0067">ATP-binding</keyword>
<organism evidence="12">
    <name type="scientific">Graphocephala atropunctata</name>
    <dbReference type="NCBI Taxonomy" id="36148"/>
    <lineage>
        <taxon>Eukaryota</taxon>
        <taxon>Metazoa</taxon>
        <taxon>Ecdysozoa</taxon>
        <taxon>Arthropoda</taxon>
        <taxon>Hexapoda</taxon>
        <taxon>Insecta</taxon>
        <taxon>Pterygota</taxon>
        <taxon>Neoptera</taxon>
        <taxon>Paraneoptera</taxon>
        <taxon>Hemiptera</taxon>
        <taxon>Auchenorrhyncha</taxon>
        <taxon>Membracoidea</taxon>
        <taxon>Cicadellidae</taxon>
        <taxon>Cicadellinae</taxon>
        <taxon>Cicadellini</taxon>
        <taxon>Graphocephala</taxon>
    </lineage>
</organism>
<name>A0A1B6KB66_9HEMI</name>
<dbReference type="GO" id="GO:0005524">
    <property type="term" value="F:ATP binding"/>
    <property type="evidence" value="ECO:0007669"/>
    <property type="project" value="UniProtKB-KW"/>
</dbReference>
<evidence type="ECO:0000256" key="6">
    <source>
        <dbReference type="ARBA" id="ARBA00023146"/>
    </source>
</evidence>
<evidence type="ECO:0000256" key="1">
    <source>
        <dbReference type="ARBA" id="ARBA00012838"/>
    </source>
</evidence>
<evidence type="ECO:0000259" key="11">
    <source>
        <dbReference type="Pfam" id="PF09334"/>
    </source>
</evidence>
<dbReference type="PANTHER" id="PTHR43326">
    <property type="entry name" value="METHIONYL-TRNA SYNTHETASE"/>
    <property type="match status" value="1"/>
</dbReference>
<keyword evidence="6 10" id="KW-0030">Aminoacyl-tRNA synthetase</keyword>
<accession>A0A1B6KB66</accession>
<dbReference type="InterPro" id="IPR009080">
    <property type="entry name" value="tRNAsynth_Ia_anticodon-bd"/>
</dbReference>
<dbReference type="InterPro" id="IPR033911">
    <property type="entry name" value="MetRS_core"/>
</dbReference>
<sequence>MIMNVYFAGVVVRLSKSVYNYNAVRKFTGSAKKNKYFITTPIFYVNSSPHIGHLYTALLADAAQRFQRLLATKDVMFMTGTDEHGAKIQQAASNAKSPPQAYCDVISSQYKELFQQFGVDYTHFIRTTDDDHVRAVHHFWNELESRGHIYEGQYAGWYCVADEAFLTDAQLTEKMAADGSKVKVSADSGRPVEWTEETNYKFRLSSFQSDLLHWLKDERVVRPAKFHSELVAWVRDGGALQDVSVSRPAHRVHWAVPVPGRADQTVYVWLDALVSYLSAAGYPDNLQSWPPRCQTLGKDILKFHGIYWPAFLIAAGLEPPACLTVHSHWTVNDEKMSKSVGNVVAPAEVAQLFTAEGLRYFLLREGTLHSDANYNNEKVLRLLNAELADTLGNLLNRCCGKAVNPSQKFPAFITEHYHQYCQSDASHLIDLLRALPDEVEEHYSSFNYYRGVDVIISVLHEANRFFEAKQPWVLRKSADCVDHLSCVLHVTMETLRVCGIALQPIVPLMSQLLLDKLNVPRNERLWEHMRTLSINDSTQLCTDNVVLYRRIVANK</sequence>
<keyword evidence="2 10" id="KW-0436">Ligase</keyword>
<evidence type="ECO:0000313" key="12">
    <source>
        <dbReference type="EMBL" id="JAT08680.1"/>
    </source>
</evidence>
<dbReference type="CDD" id="cd00814">
    <property type="entry name" value="MetRS_core"/>
    <property type="match status" value="1"/>
</dbReference>
<dbReference type="InterPro" id="IPR041872">
    <property type="entry name" value="Anticodon_Met"/>
</dbReference>
<evidence type="ECO:0000256" key="2">
    <source>
        <dbReference type="ARBA" id="ARBA00022598"/>
    </source>
</evidence>
<protein>
    <recommendedName>
        <fullName evidence="7">Methionine--tRNA ligase, mitochondrial</fullName>
        <ecNumber evidence="1">6.1.1.10</ecNumber>
    </recommendedName>
    <alternativeName>
        <fullName evidence="8">Mitochondrial methionyl-tRNA synthetase</fullName>
    </alternativeName>
</protein>
<evidence type="ECO:0000256" key="3">
    <source>
        <dbReference type="ARBA" id="ARBA00022741"/>
    </source>
</evidence>
<dbReference type="Pfam" id="PF09334">
    <property type="entry name" value="tRNA-synt_1g"/>
    <property type="match status" value="1"/>
</dbReference>
<evidence type="ECO:0000256" key="8">
    <source>
        <dbReference type="ARBA" id="ARBA00030331"/>
    </source>
</evidence>
<dbReference type="InterPro" id="IPR023457">
    <property type="entry name" value="Met-tRNA_synth_2"/>
</dbReference>
<dbReference type="EC" id="6.1.1.10" evidence="1"/>
<evidence type="ECO:0000256" key="9">
    <source>
        <dbReference type="ARBA" id="ARBA00047364"/>
    </source>
</evidence>
<dbReference type="FunFam" id="2.170.220.10:FF:000001">
    <property type="entry name" value="methionine--tRNA ligase, mitochondrial"/>
    <property type="match status" value="1"/>
</dbReference>
<dbReference type="Gene3D" id="2.170.220.10">
    <property type="match status" value="1"/>
</dbReference>
<evidence type="ECO:0000256" key="10">
    <source>
        <dbReference type="RuleBase" id="RU363039"/>
    </source>
</evidence>
<dbReference type="InterPro" id="IPR014729">
    <property type="entry name" value="Rossmann-like_a/b/a_fold"/>
</dbReference>
<dbReference type="GO" id="GO:0004825">
    <property type="term" value="F:methionine-tRNA ligase activity"/>
    <property type="evidence" value="ECO:0007669"/>
    <property type="project" value="UniProtKB-EC"/>
</dbReference>
<dbReference type="InterPro" id="IPR015413">
    <property type="entry name" value="Methionyl/Leucyl_tRNA_Synth"/>
</dbReference>
<evidence type="ECO:0000256" key="7">
    <source>
        <dbReference type="ARBA" id="ARBA00026124"/>
    </source>
</evidence>
<dbReference type="AlphaFoldDB" id="A0A1B6KB66"/>
<dbReference type="InterPro" id="IPR014758">
    <property type="entry name" value="Met-tRNA_synth"/>
</dbReference>
<evidence type="ECO:0000256" key="4">
    <source>
        <dbReference type="ARBA" id="ARBA00022840"/>
    </source>
</evidence>
<reference evidence="12" key="1">
    <citation type="submission" date="2015-11" db="EMBL/GenBank/DDBJ databases">
        <title>De novo transcriptome assembly of four potential Pierce s Disease insect vectors from Arizona vineyards.</title>
        <authorList>
            <person name="Tassone E.E."/>
        </authorList>
    </citation>
    <scope>NUCLEOTIDE SEQUENCE</scope>
</reference>
<proteinExistence type="inferred from homology"/>
<gene>
    <name evidence="12" type="ORF">g.17135</name>
</gene>
<keyword evidence="3 10" id="KW-0547">Nucleotide-binding</keyword>
<dbReference type="NCBIfam" id="TIGR00398">
    <property type="entry name" value="metG"/>
    <property type="match status" value="1"/>
</dbReference>
<comment type="similarity">
    <text evidence="10">Belongs to the class-I aminoacyl-tRNA synthetase family.</text>
</comment>